<reference evidence="1" key="1">
    <citation type="submission" date="2018-05" db="EMBL/GenBank/DDBJ databases">
        <authorList>
            <person name="Lanie J.A."/>
            <person name="Ng W.-L."/>
            <person name="Kazmierczak K.M."/>
            <person name="Andrzejewski T.M."/>
            <person name="Davidsen T.M."/>
            <person name="Wayne K.J."/>
            <person name="Tettelin H."/>
            <person name="Glass J.I."/>
            <person name="Rusch D."/>
            <person name="Podicherti R."/>
            <person name="Tsui H.-C.T."/>
            <person name="Winkler M.E."/>
        </authorList>
    </citation>
    <scope>NUCLEOTIDE SEQUENCE</scope>
</reference>
<proteinExistence type="predicted"/>
<dbReference type="AlphaFoldDB" id="A0A382UHM8"/>
<name>A0A382UHM8_9ZZZZ</name>
<gene>
    <name evidence="1" type="ORF">METZ01_LOCUS386421</name>
</gene>
<dbReference type="EMBL" id="UINC01144203">
    <property type="protein sequence ID" value="SVD33567.1"/>
    <property type="molecule type" value="Genomic_DNA"/>
</dbReference>
<sequence>MPEQTQPLPDYLNSSNLETRIPFELSRDSNVPLTVYNLSVTPARNISVVYLEAGSYVSQSKNIYWGRGILLVKE</sequence>
<organism evidence="1">
    <name type="scientific">marine metagenome</name>
    <dbReference type="NCBI Taxonomy" id="408172"/>
    <lineage>
        <taxon>unclassified sequences</taxon>
        <taxon>metagenomes</taxon>
        <taxon>ecological metagenomes</taxon>
    </lineage>
</organism>
<accession>A0A382UHM8</accession>
<evidence type="ECO:0000313" key="1">
    <source>
        <dbReference type="EMBL" id="SVD33567.1"/>
    </source>
</evidence>
<protein>
    <submittedName>
        <fullName evidence="1">Uncharacterized protein</fullName>
    </submittedName>
</protein>